<dbReference type="InterPro" id="IPR016161">
    <property type="entry name" value="Ald_DH/histidinol_DH"/>
</dbReference>
<evidence type="ECO:0000256" key="2">
    <source>
        <dbReference type="ARBA" id="ARBA00023002"/>
    </source>
</evidence>
<evidence type="ECO:0000313" key="7">
    <source>
        <dbReference type="EMBL" id="MBX7483002.1"/>
    </source>
</evidence>
<keyword evidence="2 5" id="KW-0560">Oxidoreductase</keyword>
<keyword evidence="8" id="KW-1185">Reference proteome</keyword>
<gene>
    <name evidence="7" type="ORF">K3174_10710</name>
</gene>
<dbReference type="Proteomes" id="UP000755104">
    <property type="component" value="Unassembled WGS sequence"/>
</dbReference>
<dbReference type="Gene3D" id="3.40.605.10">
    <property type="entry name" value="Aldehyde Dehydrogenase, Chain A, domain 1"/>
    <property type="match status" value="1"/>
</dbReference>
<protein>
    <submittedName>
        <fullName evidence="7">Aldehyde dehydrogenase family protein</fullName>
    </submittedName>
</protein>
<dbReference type="PROSITE" id="PS00070">
    <property type="entry name" value="ALDEHYDE_DEHYDR_CYS"/>
    <property type="match status" value="1"/>
</dbReference>
<comment type="caution">
    <text evidence="7">The sequence shown here is derived from an EMBL/GenBank/DDBJ whole genome shotgun (WGS) entry which is preliminary data.</text>
</comment>
<feature type="active site" evidence="4">
    <location>
        <position position="259"/>
    </location>
</feature>
<dbReference type="Gene3D" id="3.40.309.10">
    <property type="entry name" value="Aldehyde Dehydrogenase, Chain A, domain 2"/>
    <property type="match status" value="1"/>
</dbReference>
<dbReference type="InterPro" id="IPR015590">
    <property type="entry name" value="Aldehyde_DH_dom"/>
</dbReference>
<evidence type="ECO:0000256" key="5">
    <source>
        <dbReference type="RuleBase" id="RU003345"/>
    </source>
</evidence>
<dbReference type="InterPro" id="IPR016162">
    <property type="entry name" value="Ald_DH_N"/>
</dbReference>
<keyword evidence="3" id="KW-0520">NAD</keyword>
<comment type="similarity">
    <text evidence="1 5">Belongs to the aldehyde dehydrogenase family.</text>
</comment>
<dbReference type="PANTHER" id="PTHR42986">
    <property type="entry name" value="BENZALDEHYDE DEHYDROGENASE YFMT"/>
    <property type="match status" value="1"/>
</dbReference>
<accession>A0ABS7J6S7</accession>
<evidence type="ECO:0000256" key="3">
    <source>
        <dbReference type="ARBA" id="ARBA00023027"/>
    </source>
</evidence>
<dbReference type="PROSITE" id="PS00687">
    <property type="entry name" value="ALDEHYDE_DEHYDR_GLU"/>
    <property type="match status" value="1"/>
</dbReference>
<dbReference type="InterPro" id="IPR016163">
    <property type="entry name" value="Ald_DH_C"/>
</dbReference>
<dbReference type="Pfam" id="PF00171">
    <property type="entry name" value="Aldedh"/>
    <property type="match status" value="1"/>
</dbReference>
<proteinExistence type="inferred from homology"/>
<sequence length="491" mass="52090">MSSSKSLYDDLHLQYIGGKWRKGASGKIGENTDPFTGDKLGAIPLASKEDLDEAYAAAAKAQPAWAALPPAERAAVMERAVGIFDARHEEITHWLIREAGSTRIKAEVEWSSARAITVEAATFPHRIEGRILASDIPGKESRVYRKPLGVIGVISPWNFPLHLSQRSVAPALALGNAVVLKPASDTPVTGGQLIAKIFEEAGLPAGVLSVVIGAGSDIGDAFVEHAVPRMISFTGSTPVGKGIGTTAAGGDHLKRVALELGGNNAFVVLDDANVDGAVKAAIFGKFLHQGQICMAINRIIVDASLYDEFVDKFTTHAKTLKYGNPANADTAIGPIINAKQLEGIKDKIANAQKEGATMALGGEAEGNVLPPHVFTDVTPEMEIAREEVFGPAVSILKARDEAHALELANASLFGLSGAVHSGDSARGVAFARRMITGMTHVNDQSVNDEANAPFGGERNSGLGRFNGDWAIEEFTTDHWITVQHSPRDYPF</sequence>
<dbReference type="PANTHER" id="PTHR42986:SF1">
    <property type="entry name" value="BENZALDEHYDE DEHYDROGENASE YFMT"/>
    <property type="match status" value="1"/>
</dbReference>
<evidence type="ECO:0000313" key="8">
    <source>
        <dbReference type="Proteomes" id="UP000755104"/>
    </source>
</evidence>
<evidence type="ECO:0000259" key="6">
    <source>
        <dbReference type="Pfam" id="PF00171"/>
    </source>
</evidence>
<dbReference type="InterPro" id="IPR029510">
    <property type="entry name" value="Ald_DH_CS_GLU"/>
</dbReference>
<dbReference type="SUPFAM" id="SSF53720">
    <property type="entry name" value="ALDH-like"/>
    <property type="match status" value="1"/>
</dbReference>
<dbReference type="CDD" id="cd07151">
    <property type="entry name" value="ALDH_HBenzADH"/>
    <property type="match status" value="1"/>
</dbReference>
<reference evidence="7 8" key="1">
    <citation type="submission" date="2021-08" db="EMBL/GenBank/DDBJ databases">
        <title>Comparative Genomics Analysis of the Genus Qipengyuania Reveals Extensive Genetic Diversity and Metabolic Versatility, Including the Description of Fifteen Novel Species.</title>
        <authorList>
            <person name="Liu Y."/>
        </authorList>
    </citation>
    <scope>NUCLEOTIDE SEQUENCE [LARGE SCALE GENOMIC DNA]</scope>
    <source>
        <strain evidence="7 8">6D47A</strain>
    </source>
</reference>
<dbReference type="RefSeq" id="WP_221558266.1">
    <property type="nucleotide sequence ID" value="NZ_JAIGNO010000006.1"/>
</dbReference>
<feature type="domain" description="Aldehyde dehydrogenase" evidence="6">
    <location>
        <begin position="20"/>
        <end position="479"/>
    </location>
</feature>
<evidence type="ECO:0000256" key="1">
    <source>
        <dbReference type="ARBA" id="ARBA00009986"/>
    </source>
</evidence>
<dbReference type="EMBL" id="JAIGNO010000006">
    <property type="protein sequence ID" value="MBX7483002.1"/>
    <property type="molecule type" value="Genomic_DNA"/>
</dbReference>
<organism evidence="7 8">
    <name type="scientific">Qipengyuania qiaonensis</name>
    <dbReference type="NCBI Taxonomy" id="2867240"/>
    <lineage>
        <taxon>Bacteria</taxon>
        <taxon>Pseudomonadati</taxon>
        <taxon>Pseudomonadota</taxon>
        <taxon>Alphaproteobacteria</taxon>
        <taxon>Sphingomonadales</taxon>
        <taxon>Erythrobacteraceae</taxon>
        <taxon>Qipengyuania</taxon>
    </lineage>
</organism>
<name>A0ABS7J6S7_9SPHN</name>
<evidence type="ECO:0000256" key="4">
    <source>
        <dbReference type="PROSITE-ProRule" id="PRU10007"/>
    </source>
</evidence>
<dbReference type="InterPro" id="IPR016160">
    <property type="entry name" value="Ald_DH_CS_CYS"/>
</dbReference>